<gene>
    <name evidence="3" type="primary">LOC113514854</name>
</gene>
<sequence length="418" mass="47630">MLLTEDKEIDIFVASKIGSFKHIKYHTDNTKNSKKCIENLVDIKSLQKDDSITCMVWGNPEQTEIILGRKNQQIEVYNTEKSEVVKAYTADFSSGHLVGLGRCKRKYLAALSGGVVKVWSKKMDFTVETGKLDRMRVCEDEPTMFATGGEENDLKIWQIGEAAPLFTAKNLPHDWLQLRRPVWVSDLTFLPGEGGRLVAVCSRHGYVRLYDTRAQRRPVCNVDFNAMAAVCIAPSFDQRNVLVGFGRGQLHQVDLRKSRPDKGFKGAAGAITDVLAVPGERLIFSSSLDRHIRAHKYDSKELLYKQYLTSKLSSLLVQTATTTPLKNEPEVKEELKEEKPEDTEYKDDDMDELFNSMETVGEKPKRKKLPTEPTEAKKHKLDDPEDAIKQLLRSTEKQKRKREKRKREKKAKSVFHNA</sequence>
<keyword evidence="2" id="KW-1185">Reference proteome</keyword>
<dbReference type="InterPro" id="IPR037379">
    <property type="entry name" value="WDR74/Nsa1"/>
</dbReference>
<evidence type="ECO:0000313" key="3">
    <source>
        <dbReference type="RefSeq" id="XP_052755653.1"/>
    </source>
</evidence>
<feature type="region of interest" description="Disordered" evidence="1">
    <location>
        <begin position="324"/>
        <end position="418"/>
    </location>
</feature>
<dbReference type="PANTHER" id="PTHR16038:SF4">
    <property type="entry name" value="WD REPEAT-CONTAINING PROTEIN 74"/>
    <property type="match status" value="1"/>
</dbReference>
<protein>
    <submittedName>
        <fullName evidence="3">WD repeat-containing protein 74</fullName>
    </submittedName>
</protein>
<dbReference type="InterPro" id="IPR001680">
    <property type="entry name" value="WD40_rpt"/>
</dbReference>
<name>A0ABM3MWC2_GALME</name>
<feature type="compositionally biased region" description="Basic and acidic residues" evidence="1">
    <location>
        <begin position="374"/>
        <end position="388"/>
    </location>
</feature>
<feature type="compositionally biased region" description="Basic and acidic residues" evidence="1">
    <location>
        <begin position="327"/>
        <end position="343"/>
    </location>
</feature>
<evidence type="ECO:0000256" key="1">
    <source>
        <dbReference type="SAM" id="MobiDB-lite"/>
    </source>
</evidence>
<dbReference type="SUPFAM" id="SSF50978">
    <property type="entry name" value="WD40 repeat-like"/>
    <property type="match status" value="1"/>
</dbReference>
<accession>A0ABM3MWC2</accession>
<evidence type="ECO:0000313" key="2">
    <source>
        <dbReference type="Proteomes" id="UP001652740"/>
    </source>
</evidence>
<dbReference type="SMART" id="SM00320">
    <property type="entry name" value="WD40"/>
    <property type="match status" value="3"/>
</dbReference>
<feature type="compositionally biased region" description="Basic residues" evidence="1">
    <location>
        <begin position="398"/>
        <end position="418"/>
    </location>
</feature>
<dbReference type="Proteomes" id="UP001652740">
    <property type="component" value="Unplaced"/>
</dbReference>
<dbReference type="InterPro" id="IPR015943">
    <property type="entry name" value="WD40/YVTN_repeat-like_dom_sf"/>
</dbReference>
<dbReference type="RefSeq" id="XP_052755653.1">
    <property type="nucleotide sequence ID" value="XM_052899693.1"/>
</dbReference>
<dbReference type="PANTHER" id="PTHR16038">
    <property type="entry name" value="NOP SEVEN ASSOCIATED PROTEIN 1"/>
    <property type="match status" value="1"/>
</dbReference>
<dbReference type="Gene3D" id="2.130.10.10">
    <property type="entry name" value="YVTN repeat-like/Quinoprotein amine dehydrogenase"/>
    <property type="match status" value="2"/>
</dbReference>
<dbReference type="InterPro" id="IPR036322">
    <property type="entry name" value="WD40_repeat_dom_sf"/>
</dbReference>
<proteinExistence type="predicted"/>
<dbReference type="GeneID" id="113514854"/>
<organism evidence="2 3">
    <name type="scientific">Galleria mellonella</name>
    <name type="common">Greater wax moth</name>
    <dbReference type="NCBI Taxonomy" id="7137"/>
    <lineage>
        <taxon>Eukaryota</taxon>
        <taxon>Metazoa</taxon>
        <taxon>Ecdysozoa</taxon>
        <taxon>Arthropoda</taxon>
        <taxon>Hexapoda</taxon>
        <taxon>Insecta</taxon>
        <taxon>Pterygota</taxon>
        <taxon>Neoptera</taxon>
        <taxon>Endopterygota</taxon>
        <taxon>Lepidoptera</taxon>
        <taxon>Glossata</taxon>
        <taxon>Ditrysia</taxon>
        <taxon>Pyraloidea</taxon>
        <taxon>Pyralidae</taxon>
        <taxon>Galleriinae</taxon>
        <taxon>Galleria</taxon>
    </lineage>
</organism>
<reference evidence="3" key="1">
    <citation type="submission" date="2025-08" db="UniProtKB">
        <authorList>
            <consortium name="RefSeq"/>
        </authorList>
    </citation>
    <scope>IDENTIFICATION</scope>
    <source>
        <tissue evidence="3">Whole larvae</tissue>
    </source>
</reference>